<dbReference type="GO" id="GO:0003677">
    <property type="term" value="F:DNA binding"/>
    <property type="evidence" value="ECO:0007669"/>
    <property type="project" value="InterPro"/>
</dbReference>
<proteinExistence type="predicted"/>
<dbReference type="SUPFAM" id="SSF53041">
    <property type="entry name" value="Resolvase-like"/>
    <property type="match status" value="1"/>
</dbReference>
<dbReference type="InterPro" id="IPR050639">
    <property type="entry name" value="SSR_resolvase"/>
</dbReference>
<dbReference type="InterPro" id="IPR006119">
    <property type="entry name" value="Resolv_N"/>
</dbReference>
<protein>
    <submittedName>
        <fullName evidence="2">DNA resolvase</fullName>
    </submittedName>
</protein>
<reference evidence="2 3" key="1">
    <citation type="submission" date="2018-03" db="EMBL/GenBank/DDBJ databases">
        <title>Adhaeribacter sp. HMF7605 Genome sequencing and assembly.</title>
        <authorList>
            <person name="Kang H."/>
            <person name="Kang J."/>
            <person name="Cha I."/>
            <person name="Kim H."/>
            <person name="Joh K."/>
        </authorList>
    </citation>
    <scope>NUCLEOTIDE SEQUENCE [LARGE SCALE GENOMIC DNA]</scope>
    <source>
        <strain evidence="2 3">HMF7605</strain>
    </source>
</reference>
<dbReference type="PROSITE" id="PS51736">
    <property type="entry name" value="RECOMBINASES_3"/>
    <property type="match status" value="1"/>
</dbReference>
<keyword evidence="3" id="KW-1185">Reference proteome</keyword>
<sequence>MIRILKTNYTTISSLTTPLLPVAIFVRVSTRRQDNQRQINDLQAYAKRNNYQVVEVIQEVGSATRRKRLQRPELEQLLQLARLGKITKLLVTEVSRLGRRPAETLELIEQLTELNVSIYSQNFGLETLLPNGKRNPAASLIFLVFAELARVEAEGLADRIRSGQQQARSLGKNIGRPTGTTKNAGQVLQEYPQVVKLLKSNYSIRQVAKLSEVSTVTVQKVKKALAPATGK</sequence>
<dbReference type="PANTHER" id="PTHR30461">
    <property type="entry name" value="DNA-INVERTASE FROM LAMBDOID PROPHAGE"/>
    <property type="match status" value="1"/>
</dbReference>
<dbReference type="InterPro" id="IPR036162">
    <property type="entry name" value="Resolvase-like_N_sf"/>
</dbReference>
<evidence type="ECO:0000313" key="3">
    <source>
        <dbReference type="Proteomes" id="UP000240357"/>
    </source>
</evidence>
<comment type="caution">
    <text evidence="2">The sequence shown here is derived from an EMBL/GenBank/DDBJ whole genome shotgun (WGS) entry which is preliminary data.</text>
</comment>
<organism evidence="2 3">
    <name type="scientific">Adhaeribacter arboris</name>
    <dbReference type="NCBI Taxonomy" id="2072846"/>
    <lineage>
        <taxon>Bacteria</taxon>
        <taxon>Pseudomonadati</taxon>
        <taxon>Bacteroidota</taxon>
        <taxon>Cytophagia</taxon>
        <taxon>Cytophagales</taxon>
        <taxon>Hymenobacteraceae</taxon>
        <taxon>Adhaeribacter</taxon>
    </lineage>
</organism>
<dbReference type="Proteomes" id="UP000240357">
    <property type="component" value="Unassembled WGS sequence"/>
</dbReference>
<evidence type="ECO:0000313" key="2">
    <source>
        <dbReference type="EMBL" id="PSR56731.1"/>
    </source>
</evidence>
<dbReference type="GO" id="GO:0000150">
    <property type="term" value="F:DNA strand exchange activity"/>
    <property type="evidence" value="ECO:0007669"/>
    <property type="project" value="InterPro"/>
</dbReference>
<accession>A0A2T2YMK0</accession>
<name>A0A2T2YMK0_9BACT</name>
<dbReference type="AlphaFoldDB" id="A0A2T2YMK0"/>
<gene>
    <name evidence="2" type="ORF">AHMF7605_26165</name>
</gene>
<feature type="domain" description="Resolvase/invertase-type recombinase catalytic" evidence="1">
    <location>
        <begin position="21"/>
        <end position="171"/>
    </location>
</feature>
<dbReference type="EMBL" id="PYFT01000001">
    <property type="protein sequence ID" value="PSR56731.1"/>
    <property type="molecule type" value="Genomic_DNA"/>
</dbReference>
<dbReference type="Gene3D" id="3.40.50.1390">
    <property type="entry name" value="Resolvase, N-terminal catalytic domain"/>
    <property type="match status" value="1"/>
</dbReference>
<dbReference type="PANTHER" id="PTHR30461:SF19">
    <property type="entry name" value="SITE-SPECIFIC RECOMBINASE RESOLVASE FAMILY"/>
    <property type="match status" value="1"/>
</dbReference>
<dbReference type="SMART" id="SM00857">
    <property type="entry name" value="Resolvase"/>
    <property type="match status" value="1"/>
</dbReference>
<evidence type="ECO:0000259" key="1">
    <source>
        <dbReference type="PROSITE" id="PS51736"/>
    </source>
</evidence>
<dbReference type="CDD" id="cd00338">
    <property type="entry name" value="Ser_Recombinase"/>
    <property type="match status" value="1"/>
</dbReference>
<dbReference type="Pfam" id="PF00239">
    <property type="entry name" value="Resolvase"/>
    <property type="match status" value="1"/>
</dbReference>